<feature type="compositionally biased region" description="Low complexity" evidence="1">
    <location>
        <begin position="97"/>
        <end position="112"/>
    </location>
</feature>
<feature type="compositionally biased region" description="Low complexity" evidence="1">
    <location>
        <begin position="71"/>
        <end position="86"/>
    </location>
</feature>
<protein>
    <submittedName>
        <fullName evidence="2">Eukaryotic translation elongation factor 1 alpha 2</fullName>
    </submittedName>
</protein>
<evidence type="ECO:0000313" key="3">
    <source>
        <dbReference type="Proteomes" id="UP000593571"/>
    </source>
</evidence>
<comment type="caution">
    <text evidence="2">The sequence shown here is derived from an EMBL/GenBank/DDBJ whole genome shotgun (WGS) entry which is preliminary data.</text>
</comment>
<evidence type="ECO:0000313" key="2">
    <source>
        <dbReference type="EMBL" id="KAF6422252.1"/>
    </source>
</evidence>
<keyword evidence="2" id="KW-0251">Elongation factor</keyword>
<dbReference type="Proteomes" id="UP000593571">
    <property type="component" value="Unassembled WGS sequence"/>
</dbReference>
<keyword evidence="2" id="KW-0648">Protein biosynthesis</keyword>
<dbReference type="EMBL" id="JACASE010000012">
    <property type="protein sequence ID" value="KAF6422252.1"/>
    <property type="molecule type" value="Genomic_DNA"/>
</dbReference>
<dbReference type="AlphaFoldDB" id="A0A7J8DH55"/>
<accession>A0A7J8DH55</accession>
<feature type="region of interest" description="Disordered" evidence="1">
    <location>
        <begin position="41"/>
        <end position="112"/>
    </location>
</feature>
<gene>
    <name evidence="2" type="ORF">HJG63_004285</name>
</gene>
<keyword evidence="3" id="KW-1185">Reference proteome</keyword>
<organism evidence="2 3">
    <name type="scientific">Rousettus aegyptiacus</name>
    <name type="common">Egyptian fruit bat</name>
    <name type="synonym">Pteropus aegyptiacus</name>
    <dbReference type="NCBI Taxonomy" id="9407"/>
    <lineage>
        <taxon>Eukaryota</taxon>
        <taxon>Metazoa</taxon>
        <taxon>Chordata</taxon>
        <taxon>Craniata</taxon>
        <taxon>Vertebrata</taxon>
        <taxon>Euteleostomi</taxon>
        <taxon>Mammalia</taxon>
        <taxon>Eutheria</taxon>
        <taxon>Laurasiatheria</taxon>
        <taxon>Chiroptera</taxon>
        <taxon>Yinpterochiroptera</taxon>
        <taxon>Pteropodoidea</taxon>
        <taxon>Pteropodidae</taxon>
        <taxon>Rousettinae</taxon>
        <taxon>Rousettus</taxon>
    </lineage>
</organism>
<proteinExistence type="predicted"/>
<sequence>MRPLWRWSQGSPCVWRASPSTRPLAASPCATCGRPWPWASSRTWRKRAAAPARLPSPHRRRMSAPPLVRGSPSATGCSPSRSSGSSLKGKAPPPPRLRVQPSPRSVPVLPIN</sequence>
<dbReference type="GO" id="GO:0003746">
    <property type="term" value="F:translation elongation factor activity"/>
    <property type="evidence" value="ECO:0007669"/>
    <property type="project" value="UniProtKB-KW"/>
</dbReference>
<name>A0A7J8DH55_ROUAE</name>
<evidence type="ECO:0000256" key="1">
    <source>
        <dbReference type="SAM" id="MobiDB-lite"/>
    </source>
</evidence>
<reference evidence="2 3" key="1">
    <citation type="journal article" date="2020" name="Nature">
        <title>Six reference-quality genomes reveal evolution of bat adaptations.</title>
        <authorList>
            <person name="Jebb D."/>
            <person name="Huang Z."/>
            <person name="Pippel M."/>
            <person name="Hughes G.M."/>
            <person name="Lavrichenko K."/>
            <person name="Devanna P."/>
            <person name="Winkler S."/>
            <person name="Jermiin L.S."/>
            <person name="Skirmuntt E.C."/>
            <person name="Katzourakis A."/>
            <person name="Burkitt-Gray L."/>
            <person name="Ray D.A."/>
            <person name="Sullivan K.A.M."/>
            <person name="Roscito J.G."/>
            <person name="Kirilenko B.M."/>
            <person name="Davalos L.M."/>
            <person name="Corthals A.P."/>
            <person name="Power M.L."/>
            <person name="Jones G."/>
            <person name="Ransome R.D."/>
            <person name="Dechmann D.K.N."/>
            <person name="Locatelli A.G."/>
            <person name="Puechmaille S.J."/>
            <person name="Fedrigo O."/>
            <person name="Jarvis E.D."/>
            <person name="Hiller M."/>
            <person name="Vernes S.C."/>
            <person name="Myers E.W."/>
            <person name="Teeling E.C."/>
        </authorList>
    </citation>
    <scope>NUCLEOTIDE SEQUENCE [LARGE SCALE GENOMIC DNA]</scope>
    <source>
        <strain evidence="2">MRouAeg1</strain>
        <tissue evidence="2">Muscle</tissue>
    </source>
</reference>